<reference evidence="9" key="1">
    <citation type="submission" date="2023-02" db="EMBL/GenBank/DDBJ databases">
        <title>Genome of toxic invasive species Heracleum sosnowskyi carries increased number of genes despite the absence of recent whole-genome duplications.</title>
        <authorList>
            <person name="Schelkunov M."/>
            <person name="Shtratnikova V."/>
            <person name="Makarenko M."/>
            <person name="Klepikova A."/>
            <person name="Omelchenko D."/>
            <person name="Novikova G."/>
            <person name="Obukhova E."/>
            <person name="Bogdanov V."/>
            <person name="Penin A."/>
            <person name="Logacheva M."/>
        </authorList>
    </citation>
    <scope>NUCLEOTIDE SEQUENCE</scope>
    <source>
        <strain evidence="9">Hsosn_3</strain>
        <tissue evidence="9">Leaf</tissue>
    </source>
</reference>
<comment type="caution">
    <text evidence="9">The sequence shown here is derived from an EMBL/GenBank/DDBJ whole genome shotgun (WGS) entry which is preliminary data.</text>
</comment>
<accession>A0AAD8MZD7</accession>
<dbReference type="PANTHER" id="PTHR47652">
    <property type="entry name" value="MITOCHONDRIAL IMPORT INNER MEMBRANE TRANSLOCASE SUBUNIT TIM44"/>
    <property type="match status" value="1"/>
</dbReference>
<evidence type="ECO:0000256" key="1">
    <source>
        <dbReference type="ARBA" id="ARBA00004370"/>
    </source>
</evidence>
<keyword evidence="7" id="KW-0732">Signal</keyword>
<feature type="chain" id="PRO_5042069231" description="TMEM205-like domain-containing protein" evidence="7">
    <location>
        <begin position="21"/>
        <end position="490"/>
    </location>
</feature>
<keyword evidence="10" id="KW-1185">Reference proteome</keyword>
<feature type="domain" description="TMEM205-like" evidence="8">
    <location>
        <begin position="284"/>
        <end position="386"/>
    </location>
</feature>
<dbReference type="InterPro" id="IPR025423">
    <property type="entry name" value="TMEM205-like"/>
</dbReference>
<proteinExistence type="predicted"/>
<evidence type="ECO:0000256" key="7">
    <source>
        <dbReference type="SAM" id="SignalP"/>
    </source>
</evidence>
<feature type="region of interest" description="Disordered" evidence="5">
    <location>
        <begin position="470"/>
        <end position="490"/>
    </location>
</feature>
<feature type="transmembrane region" description="Helical" evidence="6">
    <location>
        <begin position="354"/>
        <end position="374"/>
    </location>
</feature>
<feature type="transmembrane region" description="Helical" evidence="6">
    <location>
        <begin position="445"/>
        <end position="463"/>
    </location>
</feature>
<evidence type="ECO:0000256" key="2">
    <source>
        <dbReference type="ARBA" id="ARBA00022692"/>
    </source>
</evidence>
<feature type="transmembrane region" description="Helical" evidence="6">
    <location>
        <begin position="323"/>
        <end position="342"/>
    </location>
</feature>
<name>A0AAD8MZD7_9APIA</name>
<gene>
    <name evidence="9" type="ORF">POM88_018917</name>
</gene>
<dbReference type="PANTHER" id="PTHR47652:SF3">
    <property type="entry name" value="MITOCHONDRIAL IMPORT INNER MEMBRANE TRANSLOCASE SUBUNIT TIM44"/>
    <property type="match status" value="1"/>
</dbReference>
<comment type="subcellular location">
    <subcellularLocation>
        <location evidence="1">Membrane</location>
    </subcellularLocation>
</comment>
<evidence type="ECO:0000259" key="8">
    <source>
        <dbReference type="Pfam" id="PF13664"/>
    </source>
</evidence>
<protein>
    <recommendedName>
        <fullName evidence="8">TMEM205-like domain-containing protein</fullName>
    </recommendedName>
</protein>
<dbReference type="Proteomes" id="UP001237642">
    <property type="component" value="Unassembled WGS sequence"/>
</dbReference>
<evidence type="ECO:0000313" key="9">
    <source>
        <dbReference type="EMBL" id="KAK1390739.1"/>
    </source>
</evidence>
<keyword evidence="4 6" id="KW-0472">Membrane</keyword>
<organism evidence="9 10">
    <name type="scientific">Heracleum sosnowskyi</name>
    <dbReference type="NCBI Taxonomy" id="360622"/>
    <lineage>
        <taxon>Eukaryota</taxon>
        <taxon>Viridiplantae</taxon>
        <taxon>Streptophyta</taxon>
        <taxon>Embryophyta</taxon>
        <taxon>Tracheophyta</taxon>
        <taxon>Spermatophyta</taxon>
        <taxon>Magnoliopsida</taxon>
        <taxon>eudicotyledons</taxon>
        <taxon>Gunneridae</taxon>
        <taxon>Pentapetalae</taxon>
        <taxon>asterids</taxon>
        <taxon>campanulids</taxon>
        <taxon>Apiales</taxon>
        <taxon>Apiaceae</taxon>
        <taxon>Apioideae</taxon>
        <taxon>apioid superclade</taxon>
        <taxon>Tordylieae</taxon>
        <taxon>Tordyliinae</taxon>
        <taxon>Heracleum</taxon>
    </lineage>
</organism>
<reference evidence="9" key="2">
    <citation type="submission" date="2023-05" db="EMBL/GenBank/DDBJ databases">
        <authorList>
            <person name="Schelkunov M.I."/>
        </authorList>
    </citation>
    <scope>NUCLEOTIDE SEQUENCE</scope>
    <source>
        <strain evidence="9">Hsosn_3</strain>
        <tissue evidence="9">Leaf</tissue>
    </source>
</reference>
<feature type="signal peptide" evidence="7">
    <location>
        <begin position="1"/>
        <end position="20"/>
    </location>
</feature>
<feature type="transmembrane region" description="Helical" evidence="6">
    <location>
        <begin position="277"/>
        <end position="303"/>
    </location>
</feature>
<dbReference type="AlphaFoldDB" id="A0AAD8MZD7"/>
<dbReference type="Gene3D" id="1.20.120.20">
    <property type="entry name" value="Apolipoprotein"/>
    <property type="match status" value="1"/>
</dbReference>
<dbReference type="GO" id="GO:0016020">
    <property type="term" value="C:membrane"/>
    <property type="evidence" value="ECO:0007669"/>
    <property type="project" value="UniProtKB-SubCell"/>
</dbReference>
<dbReference type="EMBL" id="JAUIZM010000004">
    <property type="protein sequence ID" value="KAK1390739.1"/>
    <property type="molecule type" value="Genomic_DNA"/>
</dbReference>
<evidence type="ECO:0000313" key="10">
    <source>
        <dbReference type="Proteomes" id="UP001237642"/>
    </source>
</evidence>
<sequence>MMNGVALLLILCSVIGGSFWSPELCESNQNPNIIIKEGHSVVVVEYIGEGKESNTKISIYPKDHYDGLEKVGKAKEAVSKNAEVVGEGSSKVMDGVHKLKEVAGEGSSKVMDGVHKVKETLGEESSKVKDGAYKVKEAVDEGSTKVKDGAQKVKEAVGERSGKVKDAVHKVIQSDMMDTPKRAVEDIKSNLSNLADIDRTDIEEFVCDTFGTCKQGLEKAEGATKEGVSKGAAKMKEVVSDTGSKVKDVTKKVKDSVAVDTPKRADTMIESTGLNSLMGVVQLLGFSMSFGMSMWMTFVSCYILGDALPRDQFGMLQSRLYPIYYKIQAYCTGAALIAQLFSRGKKVVSSSAEIFYYINLVMSLLMSFVNFLYLEPKATQIMSERFKVEKEEGREGVTSHPRSGIADDAGDPVSATTEQQGEVKAETHTARLSEKLQMINRLSSYANIGTLISLSMHMVYLGLQIQDSGSGSGSGGYGHGSGGFGGPPPS</sequence>
<evidence type="ECO:0000256" key="6">
    <source>
        <dbReference type="SAM" id="Phobius"/>
    </source>
</evidence>
<evidence type="ECO:0000256" key="5">
    <source>
        <dbReference type="SAM" id="MobiDB-lite"/>
    </source>
</evidence>
<evidence type="ECO:0000256" key="3">
    <source>
        <dbReference type="ARBA" id="ARBA00022989"/>
    </source>
</evidence>
<dbReference type="Pfam" id="PF13664">
    <property type="entry name" value="DUF4149"/>
    <property type="match status" value="1"/>
</dbReference>
<evidence type="ECO:0000256" key="4">
    <source>
        <dbReference type="ARBA" id="ARBA00023136"/>
    </source>
</evidence>
<keyword evidence="2 6" id="KW-0812">Transmembrane</keyword>
<keyword evidence="3 6" id="KW-1133">Transmembrane helix</keyword>
<feature type="region of interest" description="Disordered" evidence="5">
    <location>
        <begin position="390"/>
        <end position="428"/>
    </location>
</feature>